<reference evidence="3" key="2">
    <citation type="submission" date="2023-02" db="EMBL/GenBank/DDBJ databases">
        <title>Pectobacterium carotovorum subsp. carotovorum NBRC 12380.</title>
        <authorList>
            <person name="Ichikawa N."/>
            <person name="Sato H."/>
            <person name="Tonouchi N."/>
        </authorList>
    </citation>
    <scope>NUCLEOTIDE SEQUENCE</scope>
    <source>
        <strain evidence="3">NBRC 12380</strain>
    </source>
</reference>
<dbReference type="SMART" id="SM00052">
    <property type="entry name" value="EAL"/>
    <property type="match status" value="1"/>
</dbReference>
<organism evidence="3 5">
    <name type="scientific">Pectobacterium carotovorum subsp. carotovorum</name>
    <name type="common">Erwinia carotovora subsp. carotovora</name>
    <dbReference type="NCBI Taxonomy" id="555"/>
    <lineage>
        <taxon>Bacteria</taxon>
        <taxon>Pseudomonadati</taxon>
        <taxon>Pseudomonadota</taxon>
        <taxon>Gammaproteobacteria</taxon>
        <taxon>Enterobacterales</taxon>
        <taxon>Pectobacteriaceae</taxon>
        <taxon>Pectobacterium</taxon>
    </lineage>
</organism>
<evidence type="ECO:0000313" key="5">
    <source>
        <dbReference type="Proteomes" id="UP001165145"/>
    </source>
</evidence>
<evidence type="ECO:0000313" key="4">
    <source>
        <dbReference type="Proteomes" id="UP001058167"/>
    </source>
</evidence>
<evidence type="ECO:0000313" key="3">
    <source>
        <dbReference type="EMBL" id="GLV67592.1"/>
    </source>
</evidence>
<dbReference type="Proteomes" id="UP001165145">
    <property type="component" value="Unassembled WGS sequence"/>
</dbReference>
<feature type="domain" description="EAL" evidence="1">
    <location>
        <begin position="6"/>
        <end position="243"/>
    </location>
</feature>
<dbReference type="EMBL" id="BSRL01000001">
    <property type="protein sequence ID" value="GLV67592.1"/>
    <property type="molecule type" value="Genomic_DNA"/>
</dbReference>
<dbReference type="EMBL" id="BRLF01000001">
    <property type="protein sequence ID" value="GKX45284.1"/>
    <property type="molecule type" value="Genomic_DNA"/>
</dbReference>
<keyword evidence="4" id="KW-1185">Reference proteome</keyword>
<evidence type="ECO:0000313" key="2">
    <source>
        <dbReference type="EMBL" id="GKX45284.1"/>
    </source>
</evidence>
<name>A0AAI9PCB4_PECCC</name>
<dbReference type="AlphaFoldDB" id="A0AAI9PCB4"/>
<dbReference type="InterPro" id="IPR001633">
    <property type="entry name" value="EAL_dom"/>
</dbReference>
<protein>
    <submittedName>
        <fullName evidence="3">Diguanylate phosphodiesterase</fullName>
    </submittedName>
</protein>
<sequence>MIIIYSMQYGIMRIHLAVDYTSDYVFWPIFRLDGTLLAVEMISHFNGLSGKLSMPADILLMQLSPRQQYDFVCEQLLFIKDKSAWFIDNHIQLVLKVGRQITEMLIKSDVLRGEIKHLDFVLLEINELFPQLSQGKENAALLNLSQSVPLWLDNFGSGKTTLKPLHDGLVRGVKLDRQFIGQLLSRPANTLMMEPLLRTIKNSYAGISVVAKEIDTMAHLNKMRLLNIDAVQGQMWPAVHFDRLEQRTALIG</sequence>
<comment type="caution">
    <text evidence="3">The sequence shown here is derived from an EMBL/GenBank/DDBJ whole genome shotgun (WGS) entry which is preliminary data.</text>
</comment>
<proteinExistence type="predicted"/>
<evidence type="ECO:0000259" key="1">
    <source>
        <dbReference type="SMART" id="SM00052"/>
    </source>
</evidence>
<dbReference type="Pfam" id="PF00563">
    <property type="entry name" value="EAL"/>
    <property type="match status" value="1"/>
</dbReference>
<dbReference type="Gene3D" id="3.20.20.450">
    <property type="entry name" value="EAL domain"/>
    <property type="match status" value="1"/>
</dbReference>
<accession>A0AAI9PCB4</accession>
<dbReference type="InterPro" id="IPR035919">
    <property type="entry name" value="EAL_sf"/>
</dbReference>
<gene>
    <name evidence="3" type="ORF">Pcaca03_00360</name>
    <name evidence="2" type="ORF">SOASR016_00360</name>
</gene>
<dbReference type="Proteomes" id="UP001058167">
    <property type="component" value="Unassembled WGS sequence"/>
</dbReference>
<dbReference type="SUPFAM" id="SSF141868">
    <property type="entry name" value="EAL domain-like"/>
    <property type="match status" value="1"/>
</dbReference>
<reference evidence="2" key="1">
    <citation type="submission" date="2022-06" db="EMBL/GenBank/DDBJ databases">
        <title>Draft genome sequences of Pectobacterium carotovorum subsp. carotovorum str. NBRC12380.</title>
        <authorList>
            <person name="Wakabayashi Y."/>
            <person name="Kojima K."/>
        </authorList>
    </citation>
    <scope>NUCLEOTIDE SEQUENCE</scope>
    <source>
        <strain evidence="2">NBRC 12380</strain>
    </source>
</reference>